<sequence>MDAVYQAREGSPEENLEEKYQILLVDFKAECERIKGESKHKKARALAVEFLNDWEAITRICP</sequence>
<dbReference type="EMBL" id="FMSV02000366">
    <property type="protein sequence ID" value="SEH05623.1"/>
    <property type="molecule type" value="Genomic_DNA"/>
</dbReference>
<protein>
    <submittedName>
        <fullName evidence="1">Uncharacterized protein</fullName>
    </submittedName>
</protein>
<accession>A0A1H6F7T7</accession>
<reference evidence="1 2" key="1">
    <citation type="submission" date="2016-10" db="EMBL/GenBank/DDBJ databases">
        <authorList>
            <person name="de Groot N.N."/>
        </authorList>
    </citation>
    <scope>NUCLEOTIDE SEQUENCE [LARGE SCALE GENOMIC DNA]</scope>
    <source>
        <strain evidence="1">MBHS1</strain>
    </source>
</reference>
<keyword evidence="2" id="KW-1185">Reference proteome</keyword>
<dbReference type="AlphaFoldDB" id="A0A1H6F7T7"/>
<proteinExistence type="predicted"/>
<evidence type="ECO:0000313" key="2">
    <source>
        <dbReference type="Proteomes" id="UP000236724"/>
    </source>
</evidence>
<evidence type="ECO:0000313" key="1">
    <source>
        <dbReference type="EMBL" id="SEH05623.1"/>
    </source>
</evidence>
<name>A0A1H6F7T7_9GAMM</name>
<organism evidence="1 2">
    <name type="scientific">Candidatus Venteria ishoeyi</name>
    <dbReference type="NCBI Taxonomy" id="1899563"/>
    <lineage>
        <taxon>Bacteria</taxon>
        <taxon>Pseudomonadati</taxon>
        <taxon>Pseudomonadota</taxon>
        <taxon>Gammaproteobacteria</taxon>
        <taxon>Thiotrichales</taxon>
        <taxon>Thiotrichaceae</taxon>
        <taxon>Venteria</taxon>
    </lineage>
</organism>
<dbReference type="Proteomes" id="UP000236724">
    <property type="component" value="Unassembled WGS sequence"/>
</dbReference>
<gene>
    <name evidence="1" type="ORF">MBHS_01478</name>
</gene>